<feature type="chain" id="PRO_5040870322" evidence="1">
    <location>
        <begin position="24"/>
        <end position="362"/>
    </location>
</feature>
<dbReference type="AlphaFoldDB" id="A0A9X1PG75"/>
<keyword evidence="3" id="KW-1185">Reference proteome</keyword>
<name>A0A9X1PG75_9BACT</name>
<gene>
    <name evidence="2" type="ORF">LXM26_03875</name>
</gene>
<comment type="caution">
    <text evidence="2">The sequence shown here is derived from an EMBL/GenBank/DDBJ whole genome shotgun (WGS) entry which is preliminary data.</text>
</comment>
<keyword evidence="1" id="KW-0732">Signal</keyword>
<sequence>MKWLSILTFLLCFLGKISLKAQAPEQMNYQAVARNAAGIALSNQNITLRLSVRHDSPSGNAEYSETRSVTTNNLGLFTVAIGSNGATDVSGSMNAANWENGPKFLKVEIDPSGGNAFTDMGSSQLLSVPYSLSSADNQWKTNGNSIINKNSGNVGIGTNAPDASALLDLSSESKGLLVPRMNAQQRTTLSQPATGLLVYQTEAPEGFYYNKGSAGSPNWILLGGTGPQGPQGSPGVIQSAYEAGSAPYPSSIMAFITKPVRLTIQEGQSVFVIASRALGGYFVANELGIKPIAQSTIPGSPIIELGLGMFGLQVPANTRIIHSVNGVFKNLPAGTYDFGMGGVTSSANWINCEWGYTSVLVY</sequence>
<protein>
    <submittedName>
        <fullName evidence="2">Uncharacterized protein</fullName>
    </submittedName>
</protein>
<accession>A0A9X1PG75</accession>
<evidence type="ECO:0000313" key="2">
    <source>
        <dbReference type="EMBL" id="MCF0060617.1"/>
    </source>
</evidence>
<dbReference type="RefSeq" id="WP_234653493.1">
    <property type="nucleotide sequence ID" value="NZ_CP094997.1"/>
</dbReference>
<dbReference type="EMBL" id="JAJTTC010000001">
    <property type="protein sequence ID" value="MCF0060617.1"/>
    <property type="molecule type" value="Genomic_DNA"/>
</dbReference>
<organism evidence="2 3">
    <name type="scientific">Dyadobacter chenwenxiniae</name>
    <dbReference type="NCBI Taxonomy" id="2906456"/>
    <lineage>
        <taxon>Bacteria</taxon>
        <taxon>Pseudomonadati</taxon>
        <taxon>Bacteroidota</taxon>
        <taxon>Cytophagia</taxon>
        <taxon>Cytophagales</taxon>
        <taxon>Spirosomataceae</taxon>
        <taxon>Dyadobacter</taxon>
    </lineage>
</organism>
<proteinExistence type="predicted"/>
<feature type="signal peptide" evidence="1">
    <location>
        <begin position="1"/>
        <end position="23"/>
    </location>
</feature>
<evidence type="ECO:0000313" key="3">
    <source>
        <dbReference type="Proteomes" id="UP001139000"/>
    </source>
</evidence>
<evidence type="ECO:0000256" key="1">
    <source>
        <dbReference type="SAM" id="SignalP"/>
    </source>
</evidence>
<reference evidence="2" key="1">
    <citation type="submission" date="2021-12" db="EMBL/GenBank/DDBJ databases">
        <title>Novel species in genus Dyadobacter.</title>
        <authorList>
            <person name="Ma C."/>
        </authorList>
    </citation>
    <scope>NUCLEOTIDE SEQUENCE</scope>
    <source>
        <strain evidence="2">LJ419</strain>
    </source>
</reference>
<dbReference type="Proteomes" id="UP001139000">
    <property type="component" value="Unassembled WGS sequence"/>
</dbReference>